<dbReference type="Proteomes" id="UP000236454">
    <property type="component" value="Unassembled WGS sequence"/>
</dbReference>
<evidence type="ECO:0000313" key="2">
    <source>
        <dbReference type="Proteomes" id="UP000236454"/>
    </source>
</evidence>
<name>A0A1I6XAM3_9FLAO</name>
<proteinExistence type="predicted"/>
<dbReference type="EMBL" id="FPAS01000001">
    <property type="protein sequence ID" value="SFT35213.1"/>
    <property type="molecule type" value="Genomic_DNA"/>
</dbReference>
<accession>A0A1I6XAM3</accession>
<dbReference type="RefSeq" id="WP_090244854.1">
    <property type="nucleotide sequence ID" value="NZ_FPAS01000001.1"/>
</dbReference>
<dbReference type="OrthoDB" id="4535590at2"/>
<protein>
    <submittedName>
        <fullName evidence="1">Uncharacterized protein</fullName>
    </submittedName>
</protein>
<dbReference type="STRING" id="477690.SAMN05216474_0049"/>
<sequence>MSTHLKDTLDEVYTTFSSYPLPSEIDGCPCCVGKEDHYHIHSLPLRDLKDKELSKYAFKAMTTWGNVNDFKHFLPRILDLSACNELSVDLFVVLGKLEYGHWKTWPQNEQKAVVEFLKVWWEYAIKHTELLDFELLIELHKVLKQISEMLALWDLQPDKFGLLNFLTFIESYYPDMVDKEGENSDFSGEVVVDLKNWINSKKEDLENAFFKMEKENNDLAQRISKALYILEHT</sequence>
<evidence type="ECO:0000313" key="1">
    <source>
        <dbReference type="EMBL" id="SFT35213.1"/>
    </source>
</evidence>
<organism evidence="1 2">
    <name type="scientific">Lishizhenia tianjinensis</name>
    <dbReference type="NCBI Taxonomy" id="477690"/>
    <lineage>
        <taxon>Bacteria</taxon>
        <taxon>Pseudomonadati</taxon>
        <taxon>Bacteroidota</taxon>
        <taxon>Flavobacteriia</taxon>
        <taxon>Flavobacteriales</taxon>
        <taxon>Crocinitomicaceae</taxon>
        <taxon>Lishizhenia</taxon>
    </lineage>
</organism>
<gene>
    <name evidence="1" type="ORF">SAMN05216474_0049</name>
</gene>
<dbReference type="AlphaFoldDB" id="A0A1I6XAM3"/>
<reference evidence="1 2" key="1">
    <citation type="submission" date="2016-10" db="EMBL/GenBank/DDBJ databases">
        <authorList>
            <person name="de Groot N.N."/>
        </authorList>
    </citation>
    <scope>NUCLEOTIDE SEQUENCE [LARGE SCALE GENOMIC DNA]</scope>
    <source>
        <strain evidence="1 2">CGMCC 1.7005</strain>
    </source>
</reference>
<keyword evidence="2" id="KW-1185">Reference proteome</keyword>